<dbReference type="Gene3D" id="3.40.50.880">
    <property type="match status" value="1"/>
</dbReference>
<dbReference type="InterPro" id="IPR029010">
    <property type="entry name" value="ThuA-like"/>
</dbReference>
<protein>
    <recommendedName>
        <fullName evidence="1">ThuA-like domain-containing protein</fullName>
    </recommendedName>
</protein>
<sequence length="271" mass="30129">MTSPIKALLFTRTSDYRHASIPALATSLSSLSSLSLTHTESLSELQTLLPAQDILILGHNTGDFLDDESLSAVEAFVEREGTGVVGVHACTAGMLECQWYADLLGARFDGHPEPQWGRLKVHYRSEEAKDQGEHFVLQGIPAPSPSSFPSSASPCPETLRASPDSRTDFPWFDEWYNFKPIPRFPPKGSTVLVSVDPTTYQGWTGESGDEIGSLHPLVWCHEAEKGSTRVFHTALGHFDEAYADRWFMGMLERGIWWAARRGCYCMKVKHV</sequence>
<accession>A0AA39GC87</accession>
<dbReference type="Proteomes" id="UP001175261">
    <property type="component" value="Unassembled WGS sequence"/>
</dbReference>
<evidence type="ECO:0000259" key="1">
    <source>
        <dbReference type="Pfam" id="PF06283"/>
    </source>
</evidence>
<comment type="caution">
    <text evidence="2">The sequence shown here is derived from an EMBL/GenBank/DDBJ whole genome shotgun (WGS) entry which is preliminary data.</text>
</comment>
<dbReference type="PANTHER" id="PTHR40469">
    <property type="entry name" value="SECRETED GLYCOSYL HYDROLASE"/>
    <property type="match status" value="1"/>
</dbReference>
<keyword evidence="3" id="KW-1185">Reference proteome</keyword>
<dbReference type="PANTHER" id="PTHR40469:SF2">
    <property type="entry name" value="GALACTOSE-BINDING DOMAIN-LIKE SUPERFAMILY PROTEIN"/>
    <property type="match status" value="1"/>
</dbReference>
<proteinExistence type="predicted"/>
<gene>
    <name evidence="2" type="ORF">NLU13_7995</name>
</gene>
<dbReference type="Pfam" id="PF06283">
    <property type="entry name" value="ThuA"/>
    <property type="match status" value="2"/>
</dbReference>
<name>A0AA39GC87_SARSR</name>
<feature type="domain" description="ThuA-like" evidence="1">
    <location>
        <begin position="168"/>
        <end position="258"/>
    </location>
</feature>
<dbReference type="EMBL" id="JAPDFR010000008">
    <property type="protein sequence ID" value="KAK0383904.1"/>
    <property type="molecule type" value="Genomic_DNA"/>
</dbReference>
<dbReference type="InterPro" id="IPR029062">
    <property type="entry name" value="Class_I_gatase-like"/>
</dbReference>
<evidence type="ECO:0000313" key="3">
    <source>
        <dbReference type="Proteomes" id="UP001175261"/>
    </source>
</evidence>
<evidence type="ECO:0000313" key="2">
    <source>
        <dbReference type="EMBL" id="KAK0383904.1"/>
    </source>
</evidence>
<dbReference type="AlphaFoldDB" id="A0AA39GC87"/>
<feature type="domain" description="ThuA-like" evidence="1">
    <location>
        <begin position="6"/>
        <end position="141"/>
    </location>
</feature>
<organism evidence="2 3">
    <name type="scientific">Sarocladium strictum</name>
    <name type="common">Black bundle disease fungus</name>
    <name type="synonym">Acremonium strictum</name>
    <dbReference type="NCBI Taxonomy" id="5046"/>
    <lineage>
        <taxon>Eukaryota</taxon>
        <taxon>Fungi</taxon>
        <taxon>Dikarya</taxon>
        <taxon>Ascomycota</taxon>
        <taxon>Pezizomycotina</taxon>
        <taxon>Sordariomycetes</taxon>
        <taxon>Hypocreomycetidae</taxon>
        <taxon>Hypocreales</taxon>
        <taxon>Sarocladiaceae</taxon>
        <taxon>Sarocladium</taxon>
    </lineage>
</organism>
<reference evidence="2" key="1">
    <citation type="submission" date="2022-10" db="EMBL/GenBank/DDBJ databases">
        <title>Determination and structural analysis of whole genome sequence of Sarocladium strictum F4-1.</title>
        <authorList>
            <person name="Hu L."/>
            <person name="Jiang Y."/>
        </authorList>
    </citation>
    <scope>NUCLEOTIDE SEQUENCE</scope>
    <source>
        <strain evidence="2">F4-1</strain>
    </source>
</reference>
<dbReference type="SUPFAM" id="SSF52317">
    <property type="entry name" value="Class I glutamine amidotransferase-like"/>
    <property type="match status" value="1"/>
</dbReference>